<evidence type="ECO:0000313" key="1">
    <source>
        <dbReference type="EMBL" id="ARD69589.1"/>
    </source>
</evidence>
<reference evidence="2 3" key="2">
    <citation type="journal article" date="2017" name="Nat. Microbiol.">
        <title>Natural product diversity associated with the nematode symbionts Photorhabdus and Xenorhabdus.</title>
        <authorList>
            <person name="Tobias N.J."/>
            <person name="Wolff H."/>
            <person name="Djahanschiri B."/>
            <person name="Grundmann F."/>
            <person name="Kronenwerth M."/>
            <person name="Shi Y.M."/>
            <person name="Simonyi S."/>
            <person name="Grun P."/>
            <person name="Shapiro-Ilan D."/>
            <person name="Pidot S.J."/>
            <person name="Stinear T.P."/>
            <person name="Ebersberger I."/>
            <person name="Bode H.B."/>
        </authorList>
    </citation>
    <scope>NUCLEOTIDE SEQUENCE [LARGE SCALE GENOMIC DNA]</scope>
    <source>
        <strain evidence="2 3">DSM 17903</strain>
    </source>
</reference>
<accession>A0A1V0M3Z8</accession>
<evidence type="ECO:0000313" key="2">
    <source>
        <dbReference type="EMBL" id="PHM52420.1"/>
    </source>
</evidence>
<gene>
    <name evidence="2" type="ORF">Xhom_04498</name>
</gene>
<evidence type="ECO:0008006" key="4">
    <source>
        <dbReference type="Google" id="ProtNLM"/>
    </source>
</evidence>
<organism evidence="1">
    <name type="scientific">Xenorhabdus hominickii</name>
    <dbReference type="NCBI Taxonomy" id="351679"/>
    <lineage>
        <taxon>Bacteria</taxon>
        <taxon>Pseudomonadati</taxon>
        <taxon>Pseudomonadota</taxon>
        <taxon>Gammaproteobacteria</taxon>
        <taxon>Enterobacterales</taxon>
        <taxon>Morganellaceae</taxon>
        <taxon>Xenorhabdus</taxon>
    </lineage>
</organism>
<geneLocation type="plasmid" evidence="1">
    <name>unnamed1</name>
</geneLocation>
<reference evidence="1" key="1">
    <citation type="journal article" date="2017" name="J. Invertebr. Pathol.">
        <title>Identification and bacterial characteristics of Xenorhabdus hominickii ANU101 from an entomopathogenic nematode, Steinernema monticolum.</title>
        <authorList>
            <person name="Park Y."/>
            <person name="Kang S."/>
            <person name="Sadekuzzaman M."/>
            <person name="Kim H."/>
            <person name="Jung J.K."/>
            <person name="Kim Y."/>
        </authorList>
    </citation>
    <scope>NUCLEOTIDE SEQUENCE</scope>
    <source>
        <strain evidence="1">ANU101</strain>
        <plasmid evidence="1">unnamed1</plasmid>
    </source>
</reference>
<sequence>MKNKVLLVGFSAVYLSLSGCVVQPKQVRPVHKFEPYITGEKLVITPEVIENSKNMRTTTQEDIVKLYKRLGGDRGEFETEADFRKRMSNVGTMKMCQSVDRFDYKFDPKTGLTELLVSAYNGAYNPYRVGLVDDIEAWKRTKNLHAPNIPMGYFEVKRKGGYKQNSFGVEVLVKDKDTFSIYLTLSPYYTEELFISSYLKADISDPSKLKDMSYCVVFEPISPFIEKSKGYLSYATLDSPYEGYSADYYINSKIIDLFLQDEHENRLSDKLSVIMRER</sequence>
<dbReference type="PROSITE" id="PS51257">
    <property type="entry name" value="PROKAR_LIPOPROTEIN"/>
    <property type="match status" value="1"/>
</dbReference>
<dbReference type="EMBL" id="NJAI01000009">
    <property type="protein sequence ID" value="PHM52420.1"/>
    <property type="molecule type" value="Genomic_DNA"/>
</dbReference>
<dbReference type="Proteomes" id="UP000225433">
    <property type="component" value="Unassembled WGS sequence"/>
</dbReference>
<name>A0A1V0M3Z8_XENHO</name>
<dbReference type="AlphaFoldDB" id="A0A1V0M3Z8"/>
<keyword evidence="1" id="KW-0614">Plasmid</keyword>
<evidence type="ECO:0000313" key="3">
    <source>
        <dbReference type="Proteomes" id="UP000225433"/>
    </source>
</evidence>
<dbReference type="RefSeq" id="WP_099139929.1">
    <property type="nucleotide sequence ID" value="NZ_CAWNQJ010000123.1"/>
</dbReference>
<proteinExistence type="predicted"/>
<dbReference type="EMBL" id="KX517798">
    <property type="protein sequence ID" value="ARD69589.1"/>
    <property type="molecule type" value="Genomic_DNA"/>
</dbReference>
<protein>
    <recommendedName>
        <fullName evidence="4">Lipoprotein</fullName>
    </recommendedName>
</protein>